<protein>
    <recommendedName>
        <fullName evidence="8">O-methyltransferase</fullName>
    </recommendedName>
</protein>
<dbReference type="InterPro" id="IPR012967">
    <property type="entry name" value="COMT_dimerisation"/>
</dbReference>
<keyword evidence="3" id="KW-0949">S-adenosyl-L-methionine</keyword>
<evidence type="ECO:0000313" key="7">
    <source>
        <dbReference type="Proteomes" id="UP001603857"/>
    </source>
</evidence>
<dbReference type="Pfam" id="PF08100">
    <property type="entry name" value="Dimerisation"/>
    <property type="match status" value="1"/>
</dbReference>
<evidence type="ECO:0000259" key="5">
    <source>
        <dbReference type="Pfam" id="PF08100"/>
    </source>
</evidence>
<keyword evidence="1" id="KW-0489">Methyltransferase</keyword>
<dbReference type="Gene3D" id="1.10.10.10">
    <property type="entry name" value="Winged helix-like DNA-binding domain superfamily/Winged helix DNA-binding domain"/>
    <property type="match status" value="1"/>
</dbReference>
<dbReference type="PROSITE" id="PS51683">
    <property type="entry name" value="SAM_OMT_II"/>
    <property type="match status" value="1"/>
</dbReference>
<dbReference type="SUPFAM" id="SSF53335">
    <property type="entry name" value="S-adenosyl-L-methionine-dependent methyltransferases"/>
    <property type="match status" value="1"/>
</dbReference>
<accession>A0ABD1LX99</accession>
<comment type="caution">
    <text evidence="6">The sequence shown here is derived from an EMBL/GenBank/DDBJ whole genome shotgun (WGS) entry which is preliminary data.</text>
</comment>
<keyword evidence="7" id="KW-1185">Reference proteome</keyword>
<dbReference type="FunFam" id="1.10.10.10:FF:000213">
    <property type="entry name" value="Coniferyl alcohol 9-O-methyltransferase"/>
    <property type="match status" value="1"/>
</dbReference>
<dbReference type="GO" id="GO:0009717">
    <property type="term" value="P:isoflavonoid biosynthetic process"/>
    <property type="evidence" value="ECO:0007669"/>
    <property type="project" value="UniProtKB-ARBA"/>
</dbReference>
<dbReference type="InterPro" id="IPR016461">
    <property type="entry name" value="COMT-like"/>
</dbReference>
<dbReference type="EMBL" id="JBGMDY010000007">
    <property type="protein sequence ID" value="KAL2328155.1"/>
    <property type="molecule type" value="Genomic_DNA"/>
</dbReference>
<dbReference type="GO" id="GO:0008757">
    <property type="term" value="F:S-adenosylmethionine-dependent methyltransferase activity"/>
    <property type="evidence" value="ECO:0007669"/>
    <property type="project" value="UniProtKB-ARBA"/>
</dbReference>
<dbReference type="Pfam" id="PF00891">
    <property type="entry name" value="Methyltransf_2"/>
    <property type="match status" value="1"/>
</dbReference>
<evidence type="ECO:0000256" key="3">
    <source>
        <dbReference type="ARBA" id="ARBA00022691"/>
    </source>
</evidence>
<sequence length="332" mass="37012">MEVQSEERTTKLLGAQTNVWNHIFSFINFMSLNCAIELGIPDIIHNYGQPMPLSQLITSLPIHPSKTSFVYRLMRMLTHSGFFSQQKLNENELEVGYVLTDASILLLKDNPLSMAPFMHAILDPALTNPWHQLPTWFNNDDPSAFHMEHGMKMWDYIALEPKLNHLFNDAMAGDTELVAKMVTDKCKGVFKGLESLVDVGGGTGTMAKAIAQSLPQIECTVFDLPHVVASLQGSANLKYVGGDMFDLIPSADAILLKEPELEYVEGCDELEVEENMEHFGGFATLKSQGGYDDEENGQILKLNENELEVGYVLTDTTQGQPLKYDTFIECNA</sequence>
<reference evidence="6 7" key="1">
    <citation type="submission" date="2024-08" db="EMBL/GenBank/DDBJ databases">
        <title>Insights into the chromosomal genome structure of Flemingia macrophylla.</title>
        <authorList>
            <person name="Ding Y."/>
            <person name="Zhao Y."/>
            <person name="Bi W."/>
            <person name="Wu M."/>
            <person name="Zhao G."/>
            <person name="Gong Y."/>
            <person name="Li W."/>
            <person name="Zhang P."/>
        </authorList>
    </citation>
    <scope>NUCLEOTIDE SEQUENCE [LARGE SCALE GENOMIC DNA]</scope>
    <source>
        <strain evidence="6">DYQJB</strain>
        <tissue evidence="6">Leaf</tissue>
    </source>
</reference>
<proteinExistence type="predicted"/>
<feature type="domain" description="O-methyltransferase dimerisation" evidence="5">
    <location>
        <begin position="20"/>
        <end position="109"/>
    </location>
</feature>
<name>A0ABD1LX99_9FABA</name>
<dbReference type="Proteomes" id="UP001603857">
    <property type="component" value="Unassembled WGS sequence"/>
</dbReference>
<evidence type="ECO:0008006" key="8">
    <source>
        <dbReference type="Google" id="ProtNLM"/>
    </source>
</evidence>
<evidence type="ECO:0000313" key="6">
    <source>
        <dbReference type="EMBL" id="KAL2328155.1"/>
    </source>
</evidence>
<evidence type="ECO:0000256" key="2">
    <source>
        <dbReference type="ARBA" id="ARBA00022679"/>
    </source>
</evidence>
<organism evidence="6 7">
    <name type="scientific">Flemingia macrophylla</name>
    <dbReference type="NCBI Taxonomy" id="520843"/>
    <lineage>
        <taxon>Eukaryota</taxon>
        <taxon>Viridiplantae</taxon>
        <taxon>Streptophyta</taxon>
        <taxon>Embryophyta</taxon>
        <taxon>Tracheophyta</taxon>
        <taxon>Spermatophyta</taxon>
        <taxon>Magnoliopsida</taxon>
        <taxon>eudicotyledons</taxon>
        <taxon>Gunneridae</taxon>
        <taxon>Pentapetalae</taxon>
        <taxon>rosids</taxon>
        <taxon>fabids</taxon>
        <taxon>Fabales</taxon>
        <taxon>Fabaceae</taxon>
        <taxon>Papilionoideae</taxon>
        <taxon>50 kb inversion clade</taxon>
        <taxon>NPAAA clade</taxon>
        <taxon>indigoferoid/millettioid clade</taxon>
        <taxon>Phaseoleae</taxon>
        <taxon>Flemingia</taxon>
    </lineage>
</organism>
<dbReference type="InterPro" id="IPR036388">
    <property type="entry name" value="WH-like_DNA-bd_sf"/>
</dbReference>
<dbReference type="AlphaFoldDB" id="A0ABD1LX99"/>
<gene>
    <name evidence="6" type="ORF">Fmac_021582</name>
</gene>
<dbReference type="PANTHER" id="PTHR11746">
    <property type="entry name" value="O-METHYLTRANSFERASE"/>
    <property type="match status" value="1"/>
</dbReference>
<dbReference type="GO" id="GO:0032259">
    <property type="term" value="P:methylation"/>
    <property type="evidence" value="ECO:0007669"/>
    <property type="project" value="UniProtKB-KW"/>
</dbReference>
<dbReference type="InterPro" id="IPR036390">
    <property type="entry name" value="WH_DNA-bd_sf"/>
</dbReference>
<dbReference type="Gene3D" id="3.40.50.150">
    <property type="entry name" value="Vaccinia Virus protein VP39"/>
    <property type="match status" value="1"/>
</dbReference>
<dbReference type="SUPFAM" id="SSF46785">
    <property type="entry name" value="Winged helix' DNA-binding domain"/>
    <property type="match status" value="1"/>
</dbReference>
<evidence type="ECO:0000259" key="4">
    <source>
        <dbReference type="Pfam" id="PF00891"/>
    </source>
</evidence>
<dbReference type="InterPro" id="IPR029063">
    <property type="entry name" value="SAM-dependent_MTases_sf"/>
</dbReference>
<feature type="domain" description="O-methyltransferase C-terminal" evidence="4">
    <location>
        <begin position="130"/>
        <end position="257"/>
    </location>
</feature>
<dbReference type="InterPro" id="IPR001077">
    <property type="entry name" value="COMT_C"/>
</dbReference>
<keyword evidence="2" id="KW-0808">Transferase</keyword>
<evidence type="ECO:0000256" key="1">
    <source>
        <dbReference type="ARBA" id="ARBA00022603"/>
    </source>
</evidence>